<dbReference type="OrthoDB" id="6260722at2759"/>
<protein>
    <submittedName>
        <fullName evidence="1">Uncharacterized protein</fullName>
    </submittedName>
</protein>
<accession>A0A419PHL8</accession>
<dbReference type="AlphaFoldDB" id="A0A419PHL8"/>
<keyword evidence="2" id="KW-1185">Reference proteome</keyword>
<reference evidence="1 2" key="1">
    <citation type="journal article" date="2018" name="Biotechnol. Adv.">
        <title>Improved genomic resources and new bioinformatic workflow for the carcinogenic parasite Clonorchis sinensis: Biotechnological implications.</title>
        <authorList>
            <person name="Wang D."/>
            <person name="Korhonen P.K."/>
            <person name="Gasser R.B."/>
            <person name="Young N.D."/>
        </authorList>
    </citation>
    <scope>NUCLEOTIDE SEQUENCE [LARGE SCALE GENOMIC DNA]</scope>
    <source>
        <strain evidence="1">Cs-k2</strain>
    </source>
</reference>
<evidence type="ECO:0000313" key="1">
    <source>
        <dbReference type="EMBL" id="KAG5450557.1"/>
    </source>
</evidence>
<gene>
    <name evidence="1" type="ORF">CSKR_101720</name>
</gene>
<evidence type="ECO:0000313" key="2">
    <source>
        <dbReference type="Proteomes" id="UP000286415"/>
    </source>
</evidence>
<proteinExistence type="predicted"/>
<sequence length="309" mass="35988">MRWILVLTTLFIAYEIRAYVKMDYPDYCFYDAMRFDEDTGFYIFLNPVKRDRTASSLFHTPVYPYLFHLKKAFVRFFVVIVNSRLSSNSEEKHPNQNLIKTFAAPKMSKPIKRKQKTSIFTLKAQKADQYRLVAIFPVDYVIRTDDFQEKYETDTLSQFPVDEEPYKLKKLMNMSGNQSENVPKTSHDQLRLTMEKWFSKFNDQGKLTTCVYSTTQLSVKSTKKNWSNDSTTVGQCMTTAVKRRNNQDWRSVVVSGWKACNGASVGVHTQTWNVRCCMNTVNVSDRCVDRETATASGQAPTKYTKRRKK</sequence>
<comment type="caution">
    <text evidence="1">The sequence shown here is derived from an EMBL/GenBank/DDBJ whole genome shotgun (WGS) entry which is preliminary data.</text>
</comment>
<dbReference type="InParanoid" id="A0A419PHL8"/>
<organism evidence="1 2">
    <name type="scientific">Clonorchis sinensis</name>
    <name type="common">Chinese liver fluke</name>
    <dbReference type="NCBI Taxonomy" id="79923"/>
    <lineage>
        <taxon>Eukaryota</taxon>
        <taxon>Metazoa</taxon>
        <taxon>Spiralia</taxon>
        <taxon>Lophotrochozoa</taxon>
        <taxon>Platyhelminthes</taxon>
        <taxon>Trematoda</taxon>
        <taxon>Digenea</taxon>
        <taxon>Opisthorchiida</taxon>
        <taxon>Opisthorchiata</taxon>
        <taxon>Opisthorchiidae</taxon>
        <taxon>Clonorchis</taxon>
    </lineage>
</organism>
<reference evidence="1 2" key="2">
    <citation type="journal article" date="2021" name="Genomics">
        <title>High-quality reference genome for Clonorchis sinensis.</title>
        <authorList>
            <person name="Young N.D."/>
            <person name="Stroehlein A.J."/>
            <person name="Kinkar L."/>
            <person name="Wang T."/>
            <person name="Sohn W.M."/>
            <person name="Chang B.C.H."/>
            <person name="Kaur P."/>
            <person name="Weisz D."/>
            <person name="Dudchenko O."/>
            <person name="Aiden E.L."/>
            <person name="Korhonen P.K."/>
            <person name="Gasser R.B."/>
        </authorList>
    </citation>
    <scope>NUCLEOTIDE SEQUENCE [LARGE SCALE GENOMIC DNA]</scope>
    <source>
        <strain evidence="1">Cs-k2</strain>
    </source>
</reference>
<name>A0A419PHL8_CLOSI</name>
<dbReference type="Proteomes" id="UP000286415">
    <property type="component" value="Unassembled WGS sequence"/>
</dbReference>
<dbReference type="EMBL" id="NIRI02000042">
    <property type="protein sequence ID" value="KAG5450557.1"/>
    <property type="molecule type" value="Genomic_DNA"/>
</dbReference>